<evidence type="ECO:0000313" key="2">
    <source>
        <dbReference type="Proteomes" id="UP000755585"/>
    </source>
</evidence>
<reference evidence="1 2" key="1">
    <citation type="submission" date="2021-03" db="EMBL/GenBank/DDBJ databases">
        <title>Sequencing the genomes of 1000 actinobacteria strains.</title>
        <authorList>
            <person name="Klenk H.-P."/>
        </authorList>
    </citation>
    <scope>NUCLEOTIDE SEQUENCE [LARGE SCALE GENOMIC DNA]</scope>
    <source>
        <strain evidence="1 2">DSM 18824</strain>
    </source>
</reference>
<gene>
    <name evidence="1" type="ORF">JOF29_004437</name>
</gene>
<evidence type="ECO:0000313" key="1">
    <source>
        <dbReference type="EMBL" id="MBP2353327.1"/>
    </source>
</evidence>
<keyword evidence="2" id="KW-1185">Reference proteome</keyword>
<dbReference type="Proteomes" id="UP000755585">
    <property type="component" value="Unassembled WGS sequence"/>
</dbReference>
<dbReference type="EMBL" id="JAGINT010000002">
    <property type="protein sequence ID" value="MBP2353327.1"/>
    <property type="molecule type" value="Genomic_DNA"/>
</dbReference>
<protein>
    <submittedName>
        <fullName evidence="1">Uncharacterized protein</fullName>
    </submittedName>
</protein>
<accession>A0ABS4UNW2</accession>
<proteinExistence type="predicted"/>
<sequence>MECARRAGCPGPGVGSIGAHELPWATAASRRLR</sequence>
<name>A0ABS4UNW2_9ACTN</name>
<comment type="caution">
    <text evidence="1">The sequence shown here is derived from an EMBL/GenBank/DDBJ whole genome shotgun (WGS) entry which is preliminary data.</text>
</comment>
<organism evidence="1 2">
    <name type="scientific">Kribbella aluminosa</name>
    <dbReference type="NCBI Taxonomy" id="416017"/>
    <lineage>
        <taxon>Bacteria</taxon>
        <taxon>Bacillati</taxon>
        <taxon>Actinomycetota</taxon>
        <taxon>Actinomycetes</taxon>
        <taxon>Propionibacteriales</taxon>
        <taxon>Kribbellaceae</taxon>
        <taxon>Kribbella</taxon>
    </lineage>
</organism>